<dbReference type="AlphaFoldDB" id="A0A7S1C2D5"/>
<organism evidence="3">
    <name type="scientific">Corethron hystrix</name>
    <dbReference type="NCBI Taxonomy" id="216773"/>
    <lineage>
        <taxon>Eukaryota</taxon>
        <taxon>Sar</taxon>
        <taxon>Stramenopiles</taxon>
        <taxon>Ochrophyta</taxon>
        <taxon>Bacillariophyta</taxon>
        <taxon>Coscinodiscophyceae</taxon>
        <taxon>Corethrophycidae</taxon>
        <taxon>Corethrales</taxon>
        <taxon>Corethraceae</taxon>
        <taxon>Corethron</taxon>
    </lineage>
</organism>
<evidence type="ECO:0000313" key="3">
    <source>
        <dbReference type="EMBL" id="CAD8903735.1"/>
    </source>
</evidence>
<accession>A0A7S1C2D5</accession>
<evidence type="ECO:0000256" key="1">
    <source>
        <dbReference type="SAM" id="MobiDB-lite"/>
    </source>
</evidence>
<dbReference type="PANTHER" id="PTHR48038:SF1">
    <property type="entry name" value="RIBONUCLEOPROTEIN RB97D"/>
    <property type="match status" value="1"/>
</dbReference>
<feature type="chain" id="PRO_5030834454" evidence="2">
    <location>
        <begin position="29"/>
        <end position="697"/>
    </location>
</feature>
<proteinExistence type="predicted"/>
<keyword evidence="2" id="KW-0732">Signal</keyword>
<sequence>MMFGVTYHELLHVLIPLAFFLFVSDVHALAHRMPEKVNVEIMEKWWTREISKQSPATGQSGPVGDWTKSERLSPEDAFKKSDVIDDIPGQSSKKEKSSREGLTSRRKLGWFNRYKVEDPYEEKVYTFNSDPYEQFDEWSIGWRMLGGYIDCTIKMNYDGDGGGGGDDGQGCDRYIIWAAYYNPYYSGMEYYEYASFDDDYRQNYKDQAVHDDAYGGSHTSQLDCHDDNSAWELVGVYRLDIGTFIEQLTKHVWAYDQWQYTAVYAASNYFGDGECEKIGQDQQGNYLYGALRPISGGYFMMGVYMDYNCLMPTDDYDYDELTGGGYSNNNNGQGDNKYQYVDDDYFGNQKQMWKLNAKESSLQMFNDALDTYRYCTPCVDYPSYQDGAQDDGINQCWKFYSHGAYNCRGSCLKIAAMQGSITNIRYGSYVFKGDGKQMSYNSKKSGGGSVSHFEQILSSFLLCVSGILFFGTLLSFCTTRGTYTREVGDSKSTTLINNLDEGEYSGNMSRPLRPLDLYDRFFRKNNANRGEADNLGMSVSEGQSTDYSEAPSPQDSESEMDAMAPPPRRLSPSRNSSSPQMRSRSRSPLRSRSPVRRSSERPQSRNRIRSGSPARSSSPVRSGSPGNRGSPLRRNFQNTESDLGYSDNFGRHSPRRQRSRGRHDETDDSDSSPTYHPAANSYQNKADRLRNLRAGWN</sequence>
<gene>
    <name evidence="3" type="ORF">CHYS00102_LOCUS30955</name>
</gene>
<feature type="region of interest" description="Disordered" evidence="1">
    <location>
        <begin position="528"/>
        <end position="697"/>
    </location>
</feature>
<protein>
    <submittedName>
        <fullName evidence="3">Uncharacterized protein</fullName>
    </submittedName>
</protein>
<dbReference type="EMBL" id="HBFR01042329">
    <property type="protein sequence ID" value="CAD8903735.1"/>
    <property type="molecule type" value="Transcribed_RNA"/>
</dbReference>
<feature type="compositionally biased region" description="Basic residues" evidence="1">
    <location>
        <begin position="652"/>
        <end position="661"/>
    </location>
</feature>
<evidence type="ECO:0000256" key="2">
    <source>
        <dbReference type="SAM" id="SignalP"/>
    </source>
</evidence>
<feature type="compositionally biased region" description="Basic residues" evidence="1">
    <location>
        <begin position="583"/>
        <end position="595"/>
    </location>
</feature>
<name>A0A7S1C2D5_9STRA</name>
<dbReference type="PANTHER" id="PTHR48038">
    <property type="entry name" value="RIBONUCLEOPROTEIN RB97D"/>
    <property type="match status" value="1"/>
</dbReference>
<feature type="compositionally biased region" description="Low complexity" evidence="1">
    <location>
        <begin position="609"/>
        <end position="634"/>
    </location>
</feature>
<feature type="signal peptide" evidence="2">
    <location>
        <begin position="1"/>
        <end position="28"/>
    </location>
</feature>
<feature type="compositionally biased region" description="Low complexity" evidence="1">
    <location>
        <begin position="570"/>
        <end position="582"/>
    </location>
</feature>
<reference evidence="3" key="1">
    <citation type="submission" date="2021-01" db="EMBL/GenBank/DDBJ databases">
        <authorList>
            <person name="Corre E."/>
            <person name="Pelletier E."/>
            <person name="Niang G."/>
            <person name="Scheremetjew M."/>
            <person name="Finn R."/>
            <person name="Kale V."/>
            <person name="Holt S."/>
            <person name="Cochrane G."/>
            <person name="Meng A."/>
            <person name="Brown T."/>
            <person name="Cohen L."/>
        </authorList>
    </citation>
    <scope>NUCLEOTIDE SEQUENCE</scope>
    <source>
        <strain evidence="3">308</strain>
    </source>
</reference>
<feature type="compositionally biased region" description="Polar residues" evidence="1">
    <location>
        <begin position="540"/>
        <end position="555"/>
    </location>
</feature>